<dbReference type="EMBL" id="JAFFGU010000001">
    <property type="protein sequence ID" value="MBM7276533.1"/>
    <property type="molecule type" value="Genomic_DNA"/>
</dbReference>
<dbReference type="Proteomes" id="UP001195196">
    <property type="component" value="Unassembled WGS sequence"/>
</dbReference>
<dbReference type="NCBIfam" id="TIGR01683">
    <property type="entry name" value="thiS"/>
    <property type="match status" value="1"/>
</dbReference>
<dbReference type="InterPro" id="IPR012675">
    <property type="entry name" value="Beta-grasp_dom_sf"/>
</dbReference>
<dbReference type="PANTHER" id="PTHR34472:SF1">
    <property type="entry name" value="SULFUR CARRIER PROTEIN THIS"/>
    <property type="match status" value="1"/>
</dbReference>
<dbReference type="CDD" id="cd00565">
    <property type="entry name" value="Ubl_ThiS"/>
    <property type="match status" value="1"/>
</dbReference>
<reference evidence="2" key="2">
    <citation type="submission" date="2023-04" db="EMBL/GenBank/DDBJ databases">
        <title>Characterization and analysis of the complete genome of Gordonia rubripertincta 112, the degrader of aromatic and aliphatic compounds.</title>
        <authorList>
            <person name="Frantsuzova E."/>
            <person name="Bogun A."/>
            <person name="Delegan Y."/>
        </authorList>
    </citation>
    <scope>NUCLEOTIDE SEQUENCE</scope>
    <source>
        <strain evidence="2">112</strain>
    </source>
</reference>
<reference evidence="1" key="1">
    <citation type="submission" date="2021-02" db="EMBL/GenBank/DDBJ databases">
        <title>Taxonomy, biology and ecology of Rhodococcus bacteria occurring in California pistachio and other woody hosts as revealed by genome sequence analyses.</title>
        <authorList>
            <person name="Riely B."/>
            <person name="Gai Y."/>
        </authorList>
    </citation>
    <scope>NUCLEOTIDE SEQUENCE</scope>
    <source>
        <strain evidence="1">BP-295</strain>
    </source>
</reference>
<sequence>MTITVNGEDLDVGDDESVKDVVTRLGLPDRGIAVAVDGTVVPRGRWSAHTMTSGAVVEIVTAVQGG</sequence>
<evidence type="ECO:0000313" key="2">
    <source>
        <dbReference type="EMBL" id="MDG6783640.1"/>
    </source>
</evidence>
<accession>A0AAW6RGT0</accession>
<protein>
    <submittedName>
        <fullName evidence="2">Sulfur carrier protein ThiS</fullName>
    </submittedName>
</protein>
<dbReference type="RefSeq" id="WP_005194772.1">
    <property type="nucleotide sequence ID" value="NZ_CP022580.1"/>
</dbReference>
<dbReference type="SUPFAM" id="SSF54285">
    <property type="entry name" value="MoaD/ThiS"/>
    <property type="match status" value="1"/>
</dbReference>
<comment type="caution">
    <text evidence="2">The sequence shown here is derived from an EMBL/GenBank/DDBJ whole genome shotgun (WGS) entry which is preliminary data.</text>
</comment>
<dbReference type="KEGG" id="gru:GCWB2_21865"/>
<proteinExistence type="predicted"/>
<dbReference type="EMBL" id="JARUXG010000026">
    <property type="protein sequence ID" value="MDG6783640.1"/>
    <property type="molecule type" value="Genomic_DNA"/>
</dbReference>
<dbReference type="Pfam" id="PF02597">
    <property type="entry name" value="ThiS"/>
    <property type="match status" value="1"/>
</dbReference>
<dbReference type="InterPro" id="IPR003749">
    <property type="entry name" value="ThiS/MoaD-like"/>
</dbReference>
<dbReference type="InterPro" id="IPR010035">
    <property type="entry name" value="Thi_S"/>
</dbReference>
<dbReference type="Gene3D" id="3.10.20.30">
    <property type="match status" value="1"/>
</dbReference>
<dbReference type="AlphaFoldDB" id="A0AAW6RGT0"/>
<evidence type="ECO:0000313" key="1">
    <source>
        <dbReference type="EMBL" id="MBM7276533.1"/>
    </source>
</evidence>
<gene>
    <name evidence="2" type="primary">thiS</name>
    <name evidence="1" type="ORF">JTZ10_02055</name>
    <name evidence="2" type="ORF">QBL07_22775</name>
</gene>
<dbReference type="PANTHER" id="PTHR34472">
    <property type="entry name" value="SULFUR CARRIER PROTEIN THIS"/>
    <property type="match status" value="1"/>
</dbReference>
<name>A0AAW6RGT0_GORRU</name>
<dbReference type="InterPro" id="IPR016155">
    <property type="entry name" value="Mopterin_synth/thiamin_S_b"/>
</dbReference>
<organism evidence="2">
    <name type="scientific">Gordonia rubripertincta</name>
    <name type="common">Rhodococcus corallinus</name>
    <dbReference type="NCBI Taxonomy" id="36822"/>
    <lineage>
        <taxon>Bacteria</taxon>
        <taxon>Bacillati</taxon>
        <taxon>Actinomycetota</taxon>
        <taxon>Actinomycetes</taxon>
        <taxon>Mycobacteriales</taxon>
        <taxon>Gordoniaceae</taxon>
        <taxon>Gordonia</taxon>
    </lineage>
</organism>